<dbReference type="PANTHER" id="PTHR12265">
    <property type="entry name" value="TRANSMEMBRANE PROTEIN 53"/>
    <property type="match status" value="1"/>
</dbReference>
<organism evidence="2">
    <name type="scientific">Brassica campestris</name>
    <name type="common">Field mustard</name>
    <dbReference type="NCBI Taxonomy" id="3711"/>
    <lineage>
        <taxon>Eukaryota</taxon>
        <taxon>Viridiplantae</taxon>
        <taxon>Streptophyta</taxon>
        <taxon>Embryophyta</taxon>
        <taxon>Tracheophyta</taxon>
        <taxon>Spermatophyta</taxon>
        <taxon>Magnoliopsida</taxon>
        <taxon>eudicotyledons</taxon>
        <taxon>Gunneridae</taxon>
        <taxon>Pentapetalae</taxon>
        <taxon>rosids</taxon>
        <taxon>malvids</taxon>
        <taxon>Brassicales</taxon>
        <taxon>Brassicaceae</taxon>
        <taxon>Brassiceae</taxon>
        <taxon>Brassica</taxon>
    </lineage>
</organism>
<dbReference type="AlphaFoldDB" id="A0A3P6B3E5"/>
<dbReference type="Proteomes" id="UP000694005">
    <property type="component" value="Chromosome A07"/>
</dbReference>
<dbReference type="InterPro" id="IPR008547">
    <property type="entry name" value="DUF829_TMEM53"/>
</dbReference>
<sequence>MMLSSLEKLFPIILNIPDVNMRLTKIIEKLYENHPPCPQLYLYSSGDKVVPATDQRATKDWKKDTFFQLQVVSSCRTLPELS</sequence>
<evidence type="ECO:0000313" key="1">
    <source>
        <dbReference type="EMBL" id="CAG7900647.1"/>
    </source>
</evidence>
<accession>A0A3P6B3E5</accession>
<gene>
    <name evidence="2" type="ORF">BRAA07T28042Z</name>
    <name evidence="1" type="ORF">BRAPAZ1V2_A07P02910.2</name>
</gene>
<evidence type="ECO:0000313" key="2">
    <source>
        <dbReference type="EMBL" id="VDC95499.1"/>
    </source>
</evidence>
<dbReference type="EMBL" id="LS974623">
    <property type="protein sequence ID" value="CAG7900647.1"/>
    <property type="molecule type" value="Genomic_DNA"/>
</dbReference>
<dbReference type="Pfam" id="PF05705">
    <property type="entry name" value="DUF829"/>
    <property type="match status" value="1"/>
</dbReference>
<dbReference type="PANTHER" id="PTHR12265:SF11">
    <property type="entry name" value="ALPHA_BETA-HYDROLASES SUPERFAMILY PROTEIN"/>
    <property type="match status" value="1"/>
</dbReference>
<proteinExistence type="predicted"/>
<reference evidence="2" key="1">
    <citation type="submission" date="2018-11" db="EMBL/GenBank/DDBJ databases">
        <authorList>
            <consortium name="Genoscope - CEA"/>
            <person name="William W."/>
        </authorList>
    </citation>
    <scope>NUCLEOTIDE SEQUENCE</scope>
</reference>
<protein>
    <submittedName>
        <fullName evidence="1">Uncharacterized protein</fullName>
    </submittedName>
</protein>
<dbReference type="Gramene" id="A07p02910.2_BraZ1">
    <property type="protein sequence ID" value="A07p02910.2_BraZ1.CDS"/>
    <property type="gene ID" value="A07g02910.2_BraZ1"/>
</dbReference>
<name>A0A3P6B3E5_BRACM</name>
<dbReference type="EMBL" id="LR031574">
    <property type="protein sequence ID" value="VDC95499.1"/>
    <property type="molecule type" value="Genomic_DNA"/>
</dbReference>